<evidence type="ECO:0000256" key="2">
    <source>
        <dbReference type="ARBA" id="ARBA00022694"/>
    </source>
</evidence>
<evidence type="ECO:0000256" key="3">
    <source>
        <dbReference type="ARBA" id="ARBA00023235"/>
    </source>
</evidence>
<dbReference type="Gene3D" id="3.30.70.660">
    <property type="entry name" value="Pseudouridine synthase I, catalytic domain, C-terminal subdomain"/>
    <property type="match status" value="1"/>
</dbReference>
<dbReference type="FunFam" id="3.30.70.580:FF:000002">
    <property type="entry name" value="tRNA pseudouridine synthase"/>
    <property type="match status" value="1"/>
</dbReference>
<keyword evidence="3" id="KW-0413">Isomerase</keyword>
<gene>
    <name evidence="5" type="ORF">RHIMIDRAFT_276663</name>
</gene>
<dbReference type="InterPro" id="IPR020094">
    <property type="entry name" value="TruA/RsuA/RluB/E/F_N"/>
</dbReference>
<sequence>MPCTFYRSNRCLSTFSTIRSLLGNFLQSKNKQLPKVNLQDTTIRKPKKKVAVMVGFNGSKYYGMQFQDNVVSIERTLFEAFCKIDAISKQNSLHPSKVQFHRAARTDKGVHAACNVVSLKIIPDPCFIEKANSVLPSDIRLWGMYEHIHALPVFISSLGYVETTKGFNAKNQCDSRIYEYLLPTYALREKQTNIVLKEQPGAPTDIMVRMGDNHGDERYVTMTNPSILSNYRVNQERLDKFSEAMSMFKGTHDFHNYTLSKVIGKRDTRRHIRNIEVREVAHVEAQFKVNST</sequence>
<keyword evidence="6" id="KW-1185">Reference proteome</keyword>
<dbReference type="InterPro" id="IPR020095">
    <property type="entry name" value="PsdUridine_synth_TruA_C"/>
</dbReference>
<dbReference type="InterPro" id="IPR020103">
    <property type="entry name" value="PsdUridine_synth_cat_dom_sf"/>
</dbReference>
<evidence type="ECO:0000313" key="6">
    <source>
        <dbReference type="Proteomes" id="UP000242254"/>
    </source>
</evidence>
<dbReference type="PANTHER" id="PTHR11142">
    <property type="entry name" value="PSEUDOURIDYLATE SYNTHASE"/>
    <property type="match status" value="1"/>
</dbReference>
<protein>
    <submittedName>
        <fullName evidence="5">Pseudouridine synthase</fullName>
    </submittedName>
</protein>
<dbReference type="GO" id="GO:0003723">
    <property type="term" value="F:RNA binding"/>
    <property type="evidence" value="ECO:0007669"/>
    <property type="project" value="InterPro"/>
</dbReference>
<comment type="similarity">
    <text evidence="1">Belongs to the tRNA pseudouridine synthase TruA family.</text>
</comment>
<dbReference type="STRING" id="1340429.A0A2G4T1M6"/>
<dbReference type="GO" id="GO:0009982">
    <property type="term" value="F:pseudouridine synthase activity"/>
    <property type="evidence" value="ECO:0007669"/>
    <property type="project" value="InterPro"/>
</dbReference>
<evidence type="ECO:0000313" key="5">
    <source>
        <dbReference type="EMBL" id="PHZ14904.1"/>
    </source>
</evidence>
<organism evidence="5 6">
    <name type="scientific">Rhizopus microsporus ATCC 52813</name>
    <dbReference type="NCBI Taxonomy" id="1340429"/>
    <lineage>
        <taxon>Eukaryota</taxon>
        <taxon>Fungi</taxon>
        <taxon>Fungi incertae sedis</taxon>
        <taxon>Mucoromycota</taxon>
        <taxon>Mucoromycotina</taxon>
        <taxon>Mucoromycetes</taxon>
        <taxon>Mucorales</taxon>
        <taxon>Mucorineae</taxon>
        <taxon>Rhizopodaceae</taxon>
        <taxon>Rhizopus</taxon>
    </lineage>
</organism>
<dbReference type="RefSeq" id="XP_023468612.1">
    <property type="nucleotide sequence ID" value="XM_023612638.1"/>
</dbReference>
<dbReference type="AlphaFoldDB" id="A0A2G4T1M6"/>
<dbReference type="GeneID" id="35443627"/>
<proteinExistence type="inferred from homology"/>
<evidence type="ECO:0000256" key="4">
    <source>
        <dbReference type="ARBA" id="ARBA00036943"/>
    </source>
</evidence>
<dbReference type="GO" id="GO:0031119">
    <property type="term" value="P:tRNA pseudouridine synthesis"/>
    <property type="evidence" value="ECO:0007669"/>
    <property type="project" value="TreeGrafter"/>
</dbReference>
<dbReference type="GO" id="GO:0005634">
    <property type="term" value="C:nucleus"/>
    <property type="evidence" value="ECO:0007669"/>
    <property type="project" value="TreeGrafter"/>
</dbReference>
<dbReference type="Gene3D" id="3.30.70.580">
    <property type="entry name" value="Pseudouridine synthase I, catalytic domain, N-terminal subdomain"/>
    <property type="match status" value="1"/>
</dbReference>
<comment type="catalytic activity">
    <reaction evidence="4">
        <text>a uridine in tRNA = a pseudouridine in tRNA</text>
        <dbReference type="Rhea" id="RHEA:54572"/>
        <dbReference type="Rhea" id="RHEA-COMP:13339"/>
        <dbReference type="Rhea" id="RHEA-COMP:13934"/>
        <dbReference type="ChEBI" id="CHEBI:65314"/>
        <dbReference type="ChEBI" id="CHEBI:65315"/>
    </reaction>
</comment>
<keyword evidence="2" id="KW-0819">tRNA processing</keyword>
<accession>A0A2G4T1M6</accession>
<name>A0A2G4T1M6_RHIZD</name>
<dbReference type="PANTHER" id="PTHR11142:SF4">
    <property type="entry name" value="PSEUDOURIDYLATE SYNTHASE 1 HOMOLOG"/>
    <property type="match status" value="1"/>
</dbReference>
<dbReference type="GO" id="GO:1990481">
    <property type="term" value="P:mRNA pseudouridine synthesis"/>
    <property type="evidence" value="ECO:0007669"/>
    <property type="project" value="TreeGrafter"/>
</dbReference>
<evidence type="ECO:0000256" key="1">
    <source>
        <dbReference type="ARBA" id="ARBA00009375"/>
    </source>
</evidence>
<dbReference type="SUPFAM" id="SSF55120">
    <property type="entry name" value="Pseudouridine synthase"/>
    <property type="match status" value="1"/>
</dbReference>
<dbReference type="InterPro" id="IPR001406">
    <property type="entry name" value="PsdUridine_synth_TruA"/>
</dbReference>
<dbReference type="EMBL" id="KZ303845">
    <property type="protein sequence ID" value="PHZ14904.1"/>
    <property type="molecule type" value="Genomic_DNA"/>
</dbReference>
<reference evidence="5 6" key="1">
    <citation type="journal article" date="2016" name="Proc. Natl. Acad. Sci. U.S.A.">
        <title>Lipid metabolic changes in an early divergent fungus govern the establishment of a mutualistic symbiosis with endobacteria.</title>
        <authorList>
            <person name="Lastovetsky O.A."/>
            <person name="Gaspar M.L."/>
            <person name="Mondo S.J."/>
            <person name="LaButti K.M."/>
            <person name="Sandor L."/>
            <person name="Grigoriev I.V."/>
            <person name="Henry S.A."/>
            <person name="Pawlowska T.E."/>
        </authorList>
    </citation>
    <scope>NUCLEOTIDE SEQUENCE [LARGE SCALE GENOMIC DNA]</scope>
    <source>
        <strain evidence="5 6">ATCC 52813</strain>
    </source>
</reference>
<dbReference type="Proteomes" id="UP000242254">
    <property type="component" value="Unassembled WGS sequence"/>
</dbReference>